<dbReference type="Proteomes" id="UP000472755">
    <property type="component" value="Unassembled WGS sequence"/>
</dbReference>
<dbReference type="InterPro" id="IPR001638">
    <property type="entry name" value="Solute-binding_3/MltF_N"/>
</dbReference>
<evidence type="ECO:0000313" key="8">
    <source>
        <dbReference type="Proteomes" id="UP000431913"/>
    </source>
</evidence>
<evidence type="ECO:0000256" key="2">
    <source>
        <dbReference type="SAM" id="MobiDB-lite"/>
    </source>
</evidence>
<keyword evidence="1 3" id="KW-0732">Signal</keyword>
<name>A0A6I3QKE0_9FIRM</name>
<reference evidence="5 8" key="2">
    <citation type="submission" date="2019-08" db="EMBL/GenBank/DDBJ databases">
        <title>In-depth cultivation of the pig gut microbiome towards novel bacterial diversity and tailored functional studies.</title>
        <authorList>
            <person name="Wylensek D."/>
            <person name="Hitch T.C.A."/>
            <person name="Clavel T."/>
        </authorList>
    </citation>
    <scope>NUCLEOTIDE SEQUENCE [LARGE SCALE GENOMIC DNA]</scope>
    <source>
        <strain evidence="5 8">WCA3-601-WT-6J</strain>
    </source>
</reference>
<dbReference type="Proteomes" id="UP000449193">
    <property type="component" value="Unassembled WGS sequence"/>
</dbReference>
<dbReference type="Gene3D" id="3.40.190.10">
    <property type="entry name" value="Periplasmic binding protein-like II"/>
    <property type="match status" value="2"/>
</dbReference>
<dbReference type="EMBL" id="VUNJ01000001">
    <property type="protein sequence ID" value="MST90571.1"/>
    <property type="molecule type" value="Genomic_DNA"/>
</dbReference>
<dbReference type="EMBL" id="WMZU01000021">
    <property type="protein sequence ID" value="MTS28098.1"/>
    <property type="molecule type" value="Genomic_DNA"/>
</dbReference>
<dbReference type="Pfam" id="PF00497">
    <property type="entry name" value="SBP_bac_3"/>
    <property type="match status" value="1"/>
</dbReference>
<evidence type="ECO:0000313" key="6">
    <source>
        <dbReference type="EMBL" id="MTS28098.1"/>
    </source>
</evidence>
<feature type="chain" id="PRO_5038248799" evidence="3">
    <location>
        <begin position="22"/>
        <end position="307"/>
    </location>
</feature>
<feature type="signal peptide" evidence="3">
    <location>
        <begin position="1"/>
        <end position="21"/>
    </location>
</feature>
<gene>
    <name evidence="5" type="ORF">FYJ76_01240</name>
    <name evidence="7" type="ORF">GMD52_00010</name>
    <name evidence="6" type="ORF">GMD59_12505</name>
</gene>
<evidence type="ECO:0000259" key="4">
    <source>
        <dbReference type="SMART" id="SM00062"/>
    </source>
</evidence>
<dbReference type="PROSITE" id="PS51257">
    <property type="entry name" value="PROKAR_LIPOPROTEIN"/>
    <property type="match status" value="1"/>
</dbReference>
<dbReference type="SUPFAM" id="SSF53850">
    <property type="entry name" value="Periplasmic binding protein-like II"/>
    <property type="match status" value="1"/>
</dbReference>
<feature type="region of interest" description="Disordered" evidence="2">
    <location>
        <begin position="37"/>
        <end position="59"/>
    </location>
</feature>
<dbReference type="PANTHER" id="PTHR35936">
    <property type="entry name" value="MEMBRANE-BOUND LYTIC MUREIN TRANSGLYCOSYLASE F"/>
    <property type="match status" value="1"/>
</dbReference>
<feature type="compositionally biased region" description="Low complexity" evidence="2">
    <location>
        <begin position="37"/>
        <end position="51"/>
    </location>
</feature>
<feature type="domain" description="Solute-binding protein family 3/N-terminal" evidence="4">
    <location>
        <begin position="77"/>
        <end position="297"/>
    </location>
</feature>
<comment type="caution">
    <text evidence="7">The sequence shown here is derived from an EMBL/GenBank/DDBJ whole genome shotgun (WGS) entry which is preliminary data.</text>
</comment>
<evidence type="ECO:0000313" key="9">
    <source>
        <dbReference type="Proteomes" id="UP000449193"/>
    </source>
</evidence>
<dbReference type="EMBL" id="WMZR01000001">
    <property type="protein sequence ID" value="MTS49923.1"/>
    <property type="molecule type" value="Genomic_DNA"/>
</dbReference>
<proteinExistence type="predicted"/>
<evidence type="ECO:0000313" key="10">
    <source>
        <dbReference type="Proteomes" id="UP000472755"/>
    </source>
</evidence>
<sequence length="307" mass="31853">MVLMKKLVAVCMALVMALGLAACGGSGSSSSAPAASSGAVSAPAASGTSASEADDGIAMTGGNVEEHSVEAIKAKGVLVVTTEAGYAPFEFLDENDNVVGLDASLAQALADDLGVELDIQNIAFDSVVAEVQAGNADMAIAGLTPNADRKKSVDMSDMYYAGGQCMLVLEENLDKYATKESLAGAVMATQKAALQETLMAEQFPDAEPLLLPDFPQCIANLKNGECAAVMIDEISAEQYMQTVEGLAIGKVPVEIDPEEGGNAVAVMKGNTDLLDWVNERIAAYEAEGLLEQWFQEAQEKAASMGIE</sequence>
<dbReference type="Proteomes" id="UP000431913">
    <property type="component" value="Unassembled WGS sequence"/>
</dbReference>
<evidence type="ECO:0000313" key="7">
    <source>
        <dbReference type="EMBL" id="MTS49923.1"/>
    </source>
</evidence>
<evidence type="ECO:0000313" key="5">
    <source>
        <dbReference type="EMBL" id="MST90571.1"/>
    </source>
</evidence>
<protein>
    <submittedName>
        <fullName evidence="7">Transporter substrate-binding domain-containing protein</fullName>
    </submittedName>
</protein>
<organism evidence="7 9">
    <name type="scientific">Ruthenibacterium lactatiformans</name>
    <dbReference type="NCBI Taxonomy" id="1550024"/>
    <lineage>
        <taxon>Bacteria</taxon>
        <taxon>Bacillati</taxon>
        <taxon>Bacillota</taxon>
        <taxon>Clostridia</taxon>
        <taxon>Eubacteriales</taxon>
        <taxon>Oscillospiraceae</taxon>
        <taxon>Ruthenibacterium</taxon>
    </lineage>
</organism>
<reference evidence="9 10" key="1">
    <citation type="journal article" date="2019" name="Nat. Med.">
        <title>A library of human gut bacterial isolates paired with longitudinal multiomics data enables mechanistic microbiome research.</title>
        <authorList>
            <person name="Poyet M."/>
            <person name="Groussin M."/>
            <person name="Gibbons S.M."/>
            <person name="Avila-Pacheco J."/>
            <person name="Jiang X."/>
            <person name="Kearney S.M."/>
            <person name="Perrotta A.R."/>
            <person name="Berdy B."/>
            <person name="Zhao S."/>
            <person name="Lieberman T.D."/>
            <person name="Swanson P.K."/>
            <person name="Smith M."/>
            <person name="Roesemann S."/>
            <person name="Alexander J.E."/>
            <person name="Rich S.A."/>
            <person name="Livny J."/>
            <person name="Vlamakis H."/>
            <person name="Clish C."/>
            <person name="Bullock K."/>
            <person name="Deik A."/>
            <person name="Scott J."/>
            <person name="Pierce K.A."/>
            <person name="Xavier R.J."/>
            <person name="Alm E.J."/>
        </authorList>
    </citation>
    <scope>NUCLEOTIDE SEQUENCE [LARGE SCALE GENOMIC DNA]</scope>
    <source>
        <strain evidence="6 10">BIOML-A4</strain>
        <strain evidence="7 9">BIOML-A7</strain>
    </source>
</reference>
<evidence type="ECO:0000256" key="1">
    <source>
        <dbReference type="ARBA" id="ARBA00022729"/>
    </source>
</evidence>
<accession>A0A6I3QKE0</accession>
<evidence type="ECO:0000256" key="3">
    <source>
        <dbReference type="SAM" id="SignalP"/>
    </source>
</evidence>
<dbReference type="SMART" id="SM00062">
    <property type="entry name" value="PBPb"/>
    <property type="match status" value="1"/>
</dbReference>
<dbReference type="PANTHER" id="PTHR35936:SF17">
    <property type="entry name" value="ARGININE-BINDING EXTRACELLULAR PROTEIN ARTP"/>
    <property type="match status" value="1"/>
</dbReference>
<dbReference type="AlphaFoldDB" id="A0A6I3QKE0"/>